<dbReference type="EMBL" id="JAASUB010000007">
    <property type="protein sequence ID" value="MBC1509735.1"/>
    <property type="molecule type" value="Genomic_DNA"/>
</dbReference>
<evidence type="ECO:0000313" key="1">
    <source>
        <dbReference type="EMBL" id="MBC1487440.1"/>
    </source>
</evidence>
<protein>
    <submittedName>
        <fullName evidence="1">Uncharacterized protein</fullName>
    </submittedName>
</protein>
<name>A0A7X0X4K1_9LIST</name>
<keyword evidence="4" id="KW-1185">Reference proteome</keyword>
<dbReference type="Proteomes" id="UP000561617">
    <property type="component" value="Unassembled WGS sequence"/>
</dbReference>
<dbReference type="AlphaFoldDB" id="A0A7X0X4K1"/>
<sequence length="54" mass="6386">MAVKRDMPEESKNSKVVKKEHFSIIFPDDIKVPETEQELQKEAVNNEEKRNERS</sequence>
<dbReference type="EMBL" id="JAASTW010000001">
    <property type="protein sequence ID" value="MBC1487440.1"/>
    <property type="molecule type" value="Genomic_DNA"/>
</dbReference>
<reference evidence="3 4" key="1">
    <citation type="submission" date="2020-03" db="EMBL/GenBank/DDBJ databases">
        <title>Soil Listeria distribution.</title>
        <authorList>
            <person name="Liao J."/>
            <person name="Wiedmann M."/>
        </authorList>
    </citation>
    <scope>NUCLEOTIDE SEQUENCE [LARGE SCALE GENOMIC DNA]</scope>
    <source>
        <strain evidence="2 4">FSL L7-1515</strain>
        <strain evidence="1 3">FSL L7-1554</strain>
    </source>
</reference>
<accession>A0A7X0X4K1</accession>
<proteinExistence type="predicted"/>
<comment type="caution">
    <text evidence="1">The sequence shown here is derived from an EMBL/GenBank/DDBJ whole genome shotgun (WGS) entry which is preliminary data.</text>
</comment>
<dbReference type="Proteomes" id="UP000587800">
    <property type="component" value="Unassembled WGS sequence"/>
</dbReference>
<organism evidence="1 3">
    <name type="scientific">Listeria immobilis</name>
    <dbReference type="NCBI Taxonomy" id="2713502"/>
    <lineage>
        <taxon>Bacteria</taxon>
        <taxon>Bacillati</taxon>
        <taxon>Bacillota</taxon>
        <taxon>Bacilli</taxon>
        <taxon>Bacillales</taxon>
        <taxon>Listeriaceae</taxon>
        <taxon>Listeria</taxon>
    </lineage>
</organism>
<evidence type="ECO:0000313" key="3">
    <source>
        <dbReference type="Proteomes" id="UP000561617"/>
    </source>
</evidence>
<evidence type="ECO:0000313" key="4">
    <source>
        <dbReference type="Proteomes" id="UP000587800"/>
    </source>
</evidence>
<gene>
    <name evidence="1" type="ORF">HCJ38_00130</name>
    <name evidence="2" type="ORF">HCJ59_07510</name>
</gene>
<dbReference type="RefSeq" id="WP_185347842.1">
    <property type="nucleotide sequence ID" value="NZ_JAASTU010000001.1"/>
</dbReference>
<evidence type="ECO:0000313" key="2">
    <source>
        <dbReference type="EMBL" id="MBC1509735.1"/>
    </source>
</evidence>